<dbReference type="InterPro" id="IPR011335">
    <property type="entry name" value="Restrct_endonuc-II-like"/>
</dbReference>
<evidence type="ECO:0000313" key="4">
    <source>
        <dbReference type="Proteomes" id="UP000545507"/>
    </source>
</evidence>
<dbReference type="Pfam" id="PF09588">
    <property type="entry name" value="YqaJ"/>
    <property type="match status" value="1"/>
</dbReference>
<gene>
    <name evidence="3" type="ORF">F3K02_09205</name>
</gene>
<accession>A0A7Y8GWR5</accession>
<dbReference type="InterPro" id="IPR011604">
    <property type="entry name" value="PDDEXK-like_dom_sf"/>
</dbReference>
<dbReference type="InterPro" id="IPR019080">
    <property type="entry name" value="YqaJ_viral_recombinase"/>
</dbReference>
<proteinExistence type="predicted"/>
<dbReference type="RefSeq" id="WP_177135272.1">
    <property type="nucleotide sequence ID" value="NZ_VYGV01000006.1"/>
</dbReference>
<name>A0A7Y8GWR5_9BURK</name>
<organism evidence="3 4">
    <name type="scientific">Hydrogenophaga aromaticivorans</name>
    <dbReference type="NCBI Taxonomy" id="2610898"/>
    <lineage>
        <taxon>Bacteria</taxon>
        <taxon>Pseudomonadati</taxon>
        <taxon>Pseudomonadota</taxon>
        <taxon>Betaproteobacteria</taxon>
        <taxon>Burkholderiales</taxon>
        <taxon>Comamonadaceae</taxon>
        <taxon>Hydrogenophaga</taxon>
    </lineage>
</organism>
<evidence type="ECO:0000259" key="2">
    <source>
        <dbReference type="Pfam" id="PF09588"/>
    </source>
</evidence>
<dbReference type="Proteomes" id="UP000545507">
    <property type="component" value="Unassembled WGS sequence"/>
</dbReference>
<feature type="domain" description="YqaJ viral recombinase" evidence="2">
    <location>
        <begin position="14"/>
        <end position="159"/>
    </location>
</feature>
<dbReference type="EMBL" id="VYGV01000006">
    <property type="protein sequence ID" value="NWF45423.1"/>
    <property type="molecule type" value="Genomic_DNA"/>
</dbReference>
<keyword evidence="1" id="KW-0175">Coiled coil</keyword>
<sequence length="643" mass="70668">MNMTFHDFAQGSPEWHQHRSTHFNASDAPAMMGCSPYQTRTELLTRMKTGISAEVDAGTQRRFDDGHRFEALARPLAEKIISDDLYPVTGSRGDLSASFDGLTLDGMTAFEHKTLNTELIVWFGQYDRSDVESIINSAGNHLPLTYRVQMEQQMAVSGADRVLFMASNWQGETLVEERHCWYASDSYLRAKIVAGWAQFAKDLIDFTPAAAEPIKPVGRTPDQLPALRSSVKGELVLESNIKEWESAALVYIQTVRDHELKTDQDFEDADAAVKWCVSSKTTLDGLKSNLMSATGDVNTAVGTLDRLMSELDKTRIQFTKAMDARKAERKAEIVAGGIAAYEKHESELIRDTGGPWIVLGKPDFGGAIKNLRTFTSIQNAVDTALAAAKMKADESARKIRESLRILADDGAGYEFLFNDRLALIGKAADDLRLLVKSRIAEHQAAEKAKEEAQRERIRAEEAARLEREAAAKAAAEKADADRLERERAHAAQVEADRISREQAEAVSAARIREEQAKPMQRITAFAEVEDVQVTFVHPEPDLYAELSAVGTPVAGVKLIHGEVGHIDPAVRFVKSEDNGTRLTLGQLNDRLAPVSINVAGLSTLGFDPVEQVKASRFYRECDLPAICGAISAHVLAACATEAA</sequence>
<evidence type="ECO:0000313" key="3">
    <source>
        <dbReference type="EMBL" id="NWF45423.1"/>
    </source>
</evidence>
<protein>
    <recommendedName>
        <fullName evidence="2">YqaJ viral recombinase domain-containing protein</fullName>
    </recommendedName>
</protein>
<reference evidence="3 4" key="1">
    <citation type="submission" date="2019-09" db="EMBL/GenBank/DDBJ databases">
        <title>Hydrogenophaga aromatica sp. nov., isolated from a para-xylene-degrading enrichment culture.</title>
        <authorList>
            <person name="Tancsics A."/>
            <person name="Banerjee S."/>
        </authorList>
    </citation>
    <scope>NUCLEOTIDE SEQUENCE [LARGE SCALE GENOMIC DNA]</scope>
    <source>
        <strain evidence="3 4">D2P1</strain>
    </source>
</reference>
<evidence type="ECO:0000256" key="1">
    <source>
        <dbReference type="SAM" id="Coils"/>
    </source>
</evidence>
<dbReference type="AlphaFoldDB" id="A0A7Y8GWR5"/>
<comment type="caution">
    <text evidence="3">The sequence shown here is derived from an EMBL/GenBank/DDBJ whole genome shotgun (WGS) entry which is preliminary data.</text>
</comment>
<feature type="coiled-coil region" evidence="1">
    <location>
        <begin position="435"/>
        <end position="486"/>
    </location>
</feature>
<keyword evidence="4" id="KW-1185">Reference proteome</keyword>
<dbReference type="Gene3D" id="3.90.320.10">
    <property type="match status" value="1"/>
</dbReference>
<dbReference type="SUPFAM" id="SSF52980">
    <property type="entry name" value="Restriction endonuclease-like"/>
    <property type="match status" value="1"/>
</dbReference>